<dbReference type="RefSeq" id="WP_125741566.1">
    <property type="nucleotide sequence ID" value="NZ_RCOR01000022.1"/>
</dbReference>
<comment type="caution">
    <text evidence="6">The sequence shown here is derived from an EMBL/GenBank/DDBJ whole genome shotgun (WGS) entry which is preliminary data.</text>
</comment>
<protein>
    <submittedName>
        <fullName evidence="6">Radical SAM protein</fullName>
    </submittedName>
</protein>
<dbReference type="PANTHER" id="PTHR43288:SF1">
    <property type="entry name" value="GLYCYL-RADICAL ENZYME ACTIVATING ENZYME MJ0021-RELATED"/>
    <property type="match status" value="1"/>
</dbReference>
<organism evidence="6 7">
    <name type="scientific">Candidatus Korarchaeum cryptofilum</name>
    <dbReference type="NCBI Taxonomy" id="498846"/>
    <lineage>
        <taxon>Archaea</taxon>
        <taxon>Thermoproteota</taxon>
        <taxon>Candidatus Korarchaeia</taxon>
        <taxon>Candidatus Korarchaeales</taxon>
        <taxon>Candidatus Korarchaeaceae</taxon>
        <taxon>Candidatus Korarchaeum</taxon>
    </lineage>
</organism>
<dbReference type="InterPro" id="IPR058240">
    <property type="entry name" value="rSAM_sf"/>
</dbReference>
<dbReference type="AlphaFoldDB" id="A0A429G5F4"/>
<proteinExistence type="predicted"/>
<dbReference type="SFLD" id="SFLDG01108">
    <property type="entry name" value="Uncharacterised_Radical_SAM_Su"/>
    <property type="match status" value="1"/>
</dbReference>
<dbReference type="GO" id="GO:0051536">
    <property type="term" value="F:iron-sulfur cluster binding"/>
    <property type="evidence" value="ECO:0007669"/>
    <property type="project" value="UniProtKB-KW"/>
</dbReference>
<dbReference type="EMBL" id="RCOR01000022">
    <property type="protein sequence ID" value="RSN69043.1"/>
    <property type="molecule type" value="Genomic_DNA"/>
</dbReference>
<dbReference type="Gene3D" id="3.20.20.70">
    <property type="entry name" value="Aldolase class I"/>
    <property type="match status" value="1"/>
</dbReference>
<feature type="domain" description="Radical SAM core" evidence="5">
    <location>
        <begin position="20"/>
        <end position="239"/>
    </location>
</feature>
<dbReference type="InterPro" id="IPR007197">
    <property type="entry name" value="rSAM"/>
</dbReference>
<dbReference type="Proteomes" id="UP000278149">
    <property type="component" value="Unassembled WGS sequence"/>
</dbReference>
<dbReference type="SFLD" id="SFLDS00029">
    <property type="entry name" value="Radical_SAM"/>
    <property type="match status" value="1"/>
</dbReference>
<evidence type="ECO:0000256" key="2">
    <source>
        <dbReference type="ARBA" id="ARBA00022723"/>
    </source>
</evidence>
<keyword evidence="1" id="KW-0949">S-adenosyl-L-methionine</keyword>
<keyword evidence="4" id="KW-0411">Iron-sulfur</keyword>
<evidence type="ECO:0000256" key="1">
    <source>
        <dbReference type="ARBA" id="ARBA00022691"/>
    </source>
</evidence>
<dbReference type="SUPFAM" id="SSF102114">
    <property type="entry name" value="Radical SAM enzymes"/>
    <property type="match status" value="1"/>
</dbReference>
<dbReference type="PROSITE" id="PS51918">
    <property type="entry name" value="RADICAL_SAM"/>
    <property type="match status" value="1"/>
</dbReference>
<dbReference type="CDD" id="cd01335">
    <property type="entry name" value="Radical_SAM"/>
    <property type="match status" value="1"/>
</dbReference>
<name>A0A429G5F4_9CREN</name>
<evidence type="ECO:0000259" key="5">
    <source>
        <dbReference type="PROSITE" id="PS51918"/>
    </source>
</evidence>
<dbReference type="GO" id="GO:0003824">
    <property type="term" value="F:catalytic activity"/>
    <property type="evidence" value="ECO:0007669"/>
    <property type="project" value="InterPro"/>
</dbReference>
<sequence>MEELPLGALRVRGWSKGCDLCWKGAKSVLFITGECPLYGSCFYCTIADWRRGKGDLIIVNERTIEDESSLIEEIEYNSSLGVGITGGEPTIVPDRVYEYVKLLKERFGRDFHVHLYTNSIGIDERALSILYDAGVDEIRFHTWDERKWEKIRMAVSFGFSVGAEMPSIPGEGWMRKLILLSGFLDRVGADFLNLNELEFTPSNRENLLRMGMRPRIDDEVGVEGSAEAARRVLEYLERETGIMGYFCPASQKEYQVRMRWIRRASNVARDYEMPTDEGTLIYGEVSGPEEKLMIIFRKYGGHYKSGKLLMRADSFEKASKEIKKLGLDGRLIEVMPTEERKVLQVYPLEFILRSRG</sequence>
<reference evidence="6 7" key="1">
    <citation type="submission" date="2018-10" db="EMBL/GenBank/DDBJ databases">
        <title>Co-occurring genomic capacity for anaerobic methane metabolism and dissimilatory sulfite reduction discovered in the Korarchaeota.</title>
        <authorList>
            <person name="Mckay L.J."/>
            <person name="Dlakic M."/>
            <person name="Fields M.W."/>
            <person name="Delmont T.O."/>
            <person name="Eren A.M."/>
            <person name="Jay Z.J."/>
            <person name="Klingelsmith K.B."/>
            <person name="Rusch D.B."/>
            <person name="Inskeep W.P."/>
        </authorList>
    </citation>
    <scope>NUCLEOTIDE SEQUENCE [LARGE SCALE GENOMIC DNA]</scope>
    <source>
        <strain evidence="6 7">WS</strain>
    </source>
</reference>
<keyword evidence="2" id="KW-0479">Metal-binding</keyword>
<evidence type="ECO:0000256" key="3">
    <source>
        <dbReference type="ARBA" id="ARBA00023004"/>
    </source>
</evidence>
<keyword evidence="3" id="KW-0408">Iron</keyword>
<dbReference type="InterPro" id="IPR040087">
    <property type="entry name" value="MJ0021-like"/>
</dbReference>
<evidence type="ECO:0000256" key="4">
    <source>
        <dbReference type="ARBA" id="ARBA00023014"/>
    </source>
</evidence>
<dbReference type="InterPro" id="IPR013785">
    <property type="entry name" value="Aldolase_TIM"/>
</dbReference>
<evidence type="ECO:0000313" key="7">
    <source>
        <dbReference type="Proteomes" id="UP000278149"/>
    </source>
</evidence>
<gene>
    <name evidence="6" type="ORF">D9Q81_04420</name>
</gene>
<dbReference type="Pfam" id="PF04055">
    <property type="entry name" value="Radical_SAM"/>
    <property type="match status" value="1"/>
</dbReference>
<accession>A0A429G5F4</accession>
<dbReference type="GO" id="GO:0046872">
    <property type="term" value="F:metal ion binding"/>
    <property type="evidence" value="ECO:0007669"/>
    <property type="project" value="UniProtKB-KW"/>
</dbReference>
<dbReference type="PANTHER" id="PTHR43288">
    <property type="entry name" value="BIOTIN SYNTHASE-RELATED PROTEIN, RADICAL SAM SUPERFAMILY"/>
    <property type="match status" value="1"/>
</dbReference>
<evidence type="ECO:0000313" key="6">
    <source>
        <dbReference type="EMBL" id="RSN69043.1"/>
    </source>
</evidence>